<evidence type="ECO:0000256" key="2">
    <source>
        <dbReference type="SAM" id="MobiDB-lite"/>
    </source>
</evidence>
<feature type="transmembrane region" description="Helical" evidence="3">
    <location>
        <begin position="249"/>
        <end position="268"/>
    </location>
</feature>
<evidence type="ECO:0000256" key="1">
    <source>
        <dbReference type="SAM" id="Coils"/>
    </source>
</evidence>
<evidence type="ECO:0000256" key="3">
    <source>
        <dbReference type="SAM" id="Phobius"/>
    </source>
</evidence>
<keyword evidence="5" id="KW-1185">Reference proteome</keyword>
<keyword evidence="3" id="KW-0472">Membrane</keyword>
<proteinExistence type="predicted"/>
<keyword evidence="1" id="KW-0175">Coiled coil</keyword>
<reference evidence="5" key="1">
    <citation type="submission" date="2023-07" db="EMBL/GenBank/DDBJ databases">
        <title>30 novel species of actinomycetes from the DSMZ collection.</title>
        <authorList>
            <person name="Nouioui I."/>
        </authorList>
    </citation>
    <scope>NUCLEOTIDE SEQUENCE [LARGE SCALE GENOMIC DNA]</scope>
    <source>
        <strain evidence="5">DSM 44938</strain>
    </source>
</reference>
<comment type="caution">
    <text evidence="4">The sequence shown here is derived from an EMBL/GenBank/DDBJ whole genome shotgun (WGS) entry which is preliminary data.</text>
</comment>
<feature type="transmembrane region" description="Helical" evidence="3">
    <location>
        <begin position="225"/>
        <end position="243"/>
    </location>
</feature>
<name>A0ABU2MJI1_9ACTN</name>
<dbReference type="EMBL" id="JAVREL010000002">
    <property type="protein sequence ID" value="MDT0341762.1"/>
    <property type="molecule type" value="Genomic_DNA"/>
</dbReference>
<evidence type="ECO:0000313" key="4">
    <source>
        <dbReference type="EMBL" id="MDT0341762.1"/>
    </source>
</evidence>
<accession>A0ABU2MJI1</accession>
<keyword evidence="3" id="KW-1133">Transmembrane helix</keyword>
<gene>
    <name evidence="4" type="ORF">RM590_03770</name>
</gene>
<protein>
    <recommendedName>
        <fullName evidence="6">WXG100 family type VII secretion target</fullName>
    </recommendedName>
</protein>
<dbReference type="Proteomes" id="UP001183246">
    <property type="component" value="Unassembled WGS sequence"/>
</dbReference>
<feature type="coiled-coil region" evidence="1">
    <location>
        <begin position="145"/>
        <end position="186"/>
    </location>
</feature>
<dbReference type="Gene3D" id="1.10.287.1060">
    <property type="entry name" value="ESAT-6-like"/>
    <property type="match status" value="1"/>
</dbReference>
<organism evidence="4 5">
    <name type="scientific">Streptomyces litchfieldiae</name>
    <dbReference type="NCBI Taxonomy" id="3075543"/>
    <lineage>
        <taxon>Bacteria</taxon>
        <taxon>Bacillati</taxon>
        <taxon>Actinomycetota</taxon>
        <taxon>Actinomycetes</taxon>
        <taxon>Kitasatosporales</taxon>
        <taxon>Streptomycetaceae</taxon>
        <taxon>Streptomyces</taxon>
    </lineage>
</organism>
<evidence type="ECO:0000313" key="5">
    <source>
        <dbReference type="Proteomes" id="UP001183246"/>
    </source>
</evidence>
<sequence length="494" mass="51557">MATRPADWYPLTEDGSDPVPGDWEMVQEAARRYRSTADAIQRAKDLLGEVTNTQDGWQSPAGEAFREKATELSDDIWNAWGRYDAAADALNGYWPALEEAQNESLTLRTQAQTVQDQLDSLGPRIDTAQQEADDAAAEEDNEDAADAANDQVTSLQSQMENAQAELNRLRGRIRQIVEDKDAAAQRAADAIGDFIGGDGLKDGFWDHVGAFFDGLRDFLIMIGEWAGRIAAICGVLALLVGWIPVIGQALAGILGTIALVAGIFSAIGNALQGKWLNFALDIIGIVTFGVGRALTSTVGRAGSLARMDAFRNVMRISTAGNRAARNAHAASIVGDGADLAARAGQTFTRPSGLLGWGREAFGGLGGEMVQNWRTITTNNWGSALGQGFSGIRNIGSTIGQSGFGSALQGGMHQFLGQADIASDALALGRAANAGADVGGLGAASGVVAGSAALGAASGNFGLFEVEGVDSLWNWPGLGDGENTLVSDPVPAGSY</sequence>
<keyword evidence="3" id="KW-0812">Transmembrane</keyword>
<dbReference type="RefSeq" id="WP_311702911.1">
    <property type="nucleotide sequence ID" value="NZ_JAVREL010000002.1"/>
</dbReference>
<feature type="region of interest" description="Disordered" evidence="2">
    <location>
        <begin position="1"/>
        <end position="21"/>
    </location>
</feature>
<feature type="transmembrane region" description="Helical" evidence="3">
    <location>
        <begin position="275"/>
        <end position="294"/>
    </location>
</feature>
<evidence type="ECO:0008006" key="6">
    <source>
        <dbReference type="Google" id="ProtNLM"/>
    </source>
</evidence>